<evidence type="ECO:0000313" key="2">
    <source>
        <dbReference type="EMBL" id="MSS87341.1"/>
    </source>
</evidence>
<reference evidence="2 3" key="1">
    <citation type="submission" date="2019-08" db="EMBL/GenBank/DDBJ databases">
        <title>In-depth cultivation of the pig gut microbiome towards novel bacterial diversity and tailored functional studies.</title>
        <authorList>
            <person name="Wylensek D."/>
            <person name="Hitch T.C.A."/>
            <person name="Clavel T."/>
        </authorList>
    </citation>
    <scope>NUCLEOTIDE SEQUENCE [LARGE SCALE GENOMIC DNA]</scope>
    <source>
        <strain evidence="2 3">WCA-389-WT-23B</strain>
    </source>
</reference>
<dbReference type="RefSeq" id="WP_154463417.1">
    <property type="nucleotide sequence ID" value="NZ_JAXDZL010000067.1"/>
</dbReference>
<keyword evidence="3" id="KW-1185">Reference proteome</keyword>
<dbReference type="EMBL" id="VUMI01000003">
    <property type="protein sequence ID" value="MSS87341.1"/>
    <property type="molecule type" value="Genomic_DNA"/>
</dbReference>
<gene>
    <name evidence="2" type="primary">ltrA</name>
    <name evidence="2" type="ORF">FYJ45_02940</name>
</gene>
<dbReference type="PANTHER" id="PTHR34047:SF8">
    <property type="entry name" value="PROTEIN YKFC"/>
    <property type="match status" value="1"/>
</dbReference>
<keyword evidence="2" id="KW-0808">Transferase</keyword>
<dbReference type="SUPFAM" id="SSF56672">
    <property type="entry name" value="DNA/RNA polymerases"/>
    <property type="match status" value="1"/>
</dbReference>
<dbReference type="CDD" id="cd01651">
    <property type="entry name" value="RT_G2_intron"/>
    <property type="match status" value="1"/>
</dbReference>
<dbReference type="GeneID" id="86052045"/>
<evidence type="ECO:0000259" key="1">
    <source>
        <dbReference type="PROSITE" id="PS50878"/>
    </source>
</evidence>
<feature type="domain" description="Reverse transcriptase" evidence="1">
    <location>
        <begin position="81"/>
        <end position="334"/>
    </location>
</feature>
<keyword evidence="2" id="KW-0695">RNA-directed DNA polymerase</keyword>
<dbReference type="Pfam" id="PF00078">
    <property type="entry name" value="RVT_1"/>
    <property type="match status" value="1"/>
</dbReference>
<dbReference type="InterPro" id="IPR030931">
    <property type="entry name" value="Group_II_RT_mat"/>
</dbReference>
<proteinExistence type="predicted"/>
<dbReference type="PANTHER" id="PTHR34047">
    <property type="entry name" value="NUCLEAR INTRON MATURASE 1, MITOCHONDRIAL-RELATED"/>
    <property type="match status" value="1"/>
</dbReference>
<dbReference type="InterPro" id="IPR000477">
    <property type="entry name" value="RT_dom"/>
</dbReference>
<dbReference type="InterPro" id="IPR043502">
    <property type="entry name" value="DNA/RNA_pol_sf"/>
</dbReference>
<dbReference type="Proteomes" id="UP000436047">
    <property type="component" value="Unassembled WGS sequence"/>
</dbReference>
<keyword evidence="2" id="KW-0548">Nucleotidyltransferase</keyword>
<organism evidence="2 3">
    <name type="scientific">Eisenbergiella porci</name>
    <dbReference type="NCBI Taxonomy" id="2652274"/>
    <lineage>
        <taxon>Bacteria</taxon>
        <taxon>Bacillati</taxon>
        <taxon>Bacillota</taxon>
        <taxon>Clostridia</taxon>
        <taxon>Lachnospirales</taxon>
        <taxon>Lachnospiraceae</taxon>
        <taxon>Eisenbergiella</taxon>
    </lineage>
</organism>
<dbReference type="AlphaFoldDB" id="A0A6N7VWE2"/>
<dbReference type="GO" id="GO:0003964">
    <property type="term" value="F:RNA-directed DNA polymerase activity"/>
    <property type="evidence" value="ECO:0007669"/>
    <property type="project" value="UniProtKB-KW"/>
</dbReference>
<protein>
    <submittedName>
        <fullName evidence="2">Group II intron reverse transcriptase/maturase</fullName>
        <ecNumber evidence="2">2.7.7.49</ecNumber>
    </submittedName>
</protein>
<dbReference type="EC" id="2.7.7.49" evidence="2"/>
<sequence length="606" mass="70204">MLKKDKLRYNEYYDMQHIYDELYAQSKNGNNFYKLLEIIGSEQNICLAYRNLKTNSGSKTAGTDGLTIDDIKHLCDEDIIMKVRSSLDNYQPKSVRRVFIPKSGSDKMRPLGIPCIWDRLVQQCILQVLEPICEPKFHNHSYGFRANRSAHHALGRVTSLINISKYHYCIDVDIKGFFDNVNHGKLLKQIWTLGIRDKRLICIISKMLKAEIDGEGVPEKGTPQGGLLSPLLSLIVLNELDWWVSSQWETFQPKHRNKNGWFQYAKKHTRLKSGFIVRYADDFKIMCSTYEEAQRFYHSTVDFLNKRLKLEISPEKSKVVNLKKNSSDFLGFKIKVIPKGKTKHGYVAKTDMNQKALKKAKTNLKLKVRDIVRHTTTFQIARYNLAVMGMQNYYCVATNIYNNLTEVSYALLPTTRVRFKKIAKLIPFETTSQDFQMKTTGIRPQTKIIMIADTPLLPINGVKHKNPLNFSQDICNFTEHGRSRIHEEIALVTKGEIRILLEYKDTTKSVEFNDNRISVFIAQQGNCYITNRRHSPTDMVCIYKNITETDRDKYQNLVFVEIPISKAILTESVQQAKMWLMNYGLSSQQKKKLNKIRANYGYQAIK</sequence>
<name>A0A6N7VWE2_9FIRM</name>
<dbReference type="NCBIfam" id="TIGR04416">
    <property type="entry name" value="group_II_RT_mat"/>
    <property type="match status" value="1"/>
</dbReference>
<dbReference type="PROSITE" id="PS50878">
    <property type="entry name" value="RT_POL"/>
    <property type="match status" value="1"/>
</dbReference>
<accession>A0A6N7VWE2</accession>
<comment type="caution">
    <text evidence="2">The sequence shown here is derived from an EMBL/GenBank/DDBJ whole genome shotgun (WGS) entry which is preliminary data.</text>
</comment>
<evidence type="ECO:0000313" key="3">
    <source>
        <dbReference type="Proteomes" id="UP000436047"/>
    </source>
</evidence>
<dbReference type="InterPro" id="IPR051083">
    <property type="entry name" value="GrpII_Intron_Splice-Mob/Def"/>
</dbReference>